<dbReference type="SUPFAM" id="SSF50486">
    <property type="entry name" value="FMT C-terminal domain-like"/>
    <property type="match status" value="1"/>
</dbReference>
<dbReference type="InterPro" id="IPR002376">
    <property type="entry name" value="Formyl_transf_N"/>
</dbReference>
<feature type="domain" description="Formyl transferase N-terminal" evidence="1">
    <location>
        <begin position="60"/>
        <end position="146"/>
    </location>
</feature>
<proteinExistence type="predicted"/>
<dbReference type="InterPro" id="IPR036477">
    <property type="entry name" value="Formyl_transf_N_sf"/>
</dbReference>
<gene>
    <name evidence="3" type="ORF">BV898_08348</name>
</gene>
<dbReference type="AlphaFoldDB" id="A0A1W0WQZ8"/>
<dbReference type="Pfam" id="PF02911">
    <property type="entry name" value="Formyl_trans_C"/>
    <property type="match status" value="1"/>
</dbReference>
<organism evidence="3 4">
    <name type="scientific">Hypsibius exemplaris</name>
    <name type="common">Freshwater tardigrade</name>
    <dbReference type="NCBI Taxonomy" id="2072580"/>
    <lineage>
        <taxon>Eukaryota</taxon>
        <taxon>Metazoa</taxon>
        <taxon>Ecdysozoa</taxon>
        <taxon>Tardigrada</taxon>
        <taxon>Eutardigrada</taxon>
        <taxon>Parachela</taxon>
        <taxon>Hypsibioidea</taxon>
        <taxon>Hypsibiidae</taxon>
        <taxon>Hypsibius</taxon>
    </lineage>
</organism>
<dbReference type="InterPro" id="IPR029045">
    <property type="entry name" value="ClpP/crotonase-like_dom_sf"/>
</dbReference>
<protein>
    <submittedName>
        <fullName evidence="3">Hydrogenase maturation factor HoxX</fullName>
    </submittedName>
</protein>
<evidence type="ECO:0000259" key="1">
    <source>
        <dbReference type="Pfam" id="PF00551"/>
    </source>
</evidence>
<accession>A0A1W0WQZ8</accession>
<dbReference type="PANTHER" id="PTHR43388">
    <property type="entry name" value="HYDROGENASE MATURATION FACTOR HOXX"/>
    <property type="match status" value="1"/>
</dbReference>
<name>A0A1W0WQZ8_HYPEX</name>
<dbReference type="PANTHER" id="PTHR43388:SF1">
    <property type="entry name" value="HYDROGENASE MATURATION FACTOR HOXX"/>
    <property type="match status" value="1"/>
</dbReference>
<dbReference type="SUPFAM" id="SSF53328">
    <property type="entry name" value="Formyltransferase"/>
    <property type="match status" value="1"/>
</dbReference>
<evidence type="ECO:0000313" key="4">
    <source>
        <dbReference type="Proteomes" id="UP000192578"/>
    </source>
</evidence>
<feature type="domain" description="Formyl transferase C-terminal" evidence="2">
    <location>
        <begin position="204"/>
        <end position="299"/>
    </location>
</feature>
<reference evidence="4" key="1">
    <citation type="submission" date="2017-01" db="EMBL/GenBank/DDBJ databases">
        <title>Comparative genomics of anhydrobiosis in the tardigrade Hypsibius dujardini.</title>
        <authorList>
            <person name="Yoshida Y."/>
            <person name="Koutsovoulos G."/>
            <person name="Laetsch D."/>
            <person name="Stevens L."/>
            <person name="Kumar S."/>
            <person name="Horikawa D."/>
            <person name="Ishino K."/>
            <person name="Komine S."/>
            <person name="Tomita M."/>
            <person name="Blaxter M."/>
            <person name="Arakawa K."/>
        </authorList>
    </citation>
    <scope>NUCLEOTIDE SEQUENCE [LARGE SCALE GENOMIC DNA]</scope>
    <source>
        <strain evidence="4">Z151</strain>
    </source>
</reference>
<dbReference type="InterPro" id="IPR005793">
    <property type="entry name" value="Formyl_trans_C"/>
</dbReference>
<dbReference type="Pfam" id="PF00551">
    <property type="entry name" value="Formyl_trans_N"/>
    <property type="match status" value="1"/>
</dbReference>
<dbReference type="Gene3D" id="3.40.50.12230">
    <property type="match status" value="1"/>
</dbReference>
<dbReference type="OrthoDB" id="5126881at2759"/>
<dbReference type="Gene3D" id="3.90.226.10">
    <property type="entry name" value="2-enoyl-CoA Hydratase, Chain A, domain 1"/>
    <property type="match status" value="1"/>
</dbReference>
<dbReference type="GO" id="GO:0003824">
    <property type="term" value="F:catalytic activity"/>
    <property type="evidence" value="ECO:0007669"/>
    <property type="project" value="InterPro"/>
</dbReference>
<evidence type="ECO:0000313" key="3">
    <source>
        <dbReference type="EMBL" id="OQV17577.1"/>
    </source>
</evidence>
<dbReference type="CDD" id="cd06558">
    <property type="entry name" value="crotonase-like"/>
    <property type="match status" value="1"/>
</dbReference>
<dbReference type="Pfam" id="PF00378">
    <property type="entry name" value="ECH_1"/>
    <property type="match status" value="1"/>
</dbReference>
<evidence type="ECO:0000259" key="2">
    <source>
        <dbReference type="Pfam" id="PF02911"/>
    </source>
</evidence>
<dbReference type="InterPro" id="IPR001753">
    <property type="entry name" value="Enoyl-CoA_hydra/iso"/>
</dbReference>
<dbReference type="InterPro" id="IPR047180">
    <property type="entry name" value="HoxX-like"/>
</dbReference>
<sequence length="619" mass="69028">MKSFVPLAASVRRLIRPTPAASAPPLKILLAFDSFNSMSQRIALECQSKGHAVQNYPFKTPEDLMEVVATNQPQIIICPFLTRKIPPEIYLNKKVPCLIVHPGIEGDRGPSSIDWALREERKTWGVTIIQADKEMDAGDIWDTNTFSIERGLGVTRTKSSLYRFECIDAAVAGVHNALTMFQRGLSPRPLDYSRPSVIGSLRPRMKQSDRRIDWNLDARKVAALIGSSDSQPGTAETLQDGVKYFLYGAHVESDFTTHAGMDVKTILGKRDDAVLVKCGQGSAVWLSHLKKEKSIKLPATWVLPEKLVASVPEIPLPPQSLQVPFRTTPKTFQEIFTWEHRGVCYLWFDFYNGAMHTEQCRRLAATLRHIKATSPARVLVLMGGLNFFSNGINLNTIEASADPAEESWRNINAIDEVVKEILLCSDKLTVTAMYGNSGAGGVMASLAADFVWAHDGVVLNPTYKTMDLYGSEYWTYSLPRRVGQAMAKQLTDSEGVPVSASQALAMGMIDRILSPSVGGFLDRVVESAEELIGSKGMEELLRRKKARTENGEFQALIQSHRDWELEHMKRCFRSEGYHGKRKAFVYKYEYLPCNASADGLRQSSQEMKEEANLLGRSYA</sequence>
<dbReference type="Proteomes" id="UP000192578">
    <property type="component" value="Unassembled WGS sequence"/>
</dbReference>
<dbReference type="SUPFAM" id="SSF52096">
    <property type="entry name" value="ClpP/crotonase"/>
    <property type="match status" value="1"/>
</dbReference>
<comment type="caution">
    <text evidence="3">The sequence shown here is derived from an EMBL/GenBank/DDBJ whole genome shotgun (WGS) entry which is preliminary data.</text>
</comment>
<dbReference type="InterPro" id="IPR011034">
    <property type="entry name" value="Formyl_transferase-like_C_sf"/>
</dbReference>
<keyword evidence="4" id="KW-1185">Reference proteome</keyword>
<dbReference type="EMBL" id="MTYJ01000059">
    <property type="protein sequence ID" value="OQV17577.1"/>
    <property type="molecule type" value="Genomic_DNA"/>
</dbReference>